<protein>
    <submittedName>
        <fullName evidence="3">Electron transporter RnfE</fullName>
    </submittedName>
</protein>
<keyword evidence="4" id="KW-1185">Reference proteome</keyword>
<feature type="domain" description="SHOCT" evidence="2">
    <location>
        <begin position="49"/>
        <end position="75"/>
    </location>
</feature>
<evidence type="ECO:0000313" key="3">
    <source>
        <dbReference type="EMBL" id="AJP48201.1"/>
    </source>
</evidence>
<reference evidence="3 4" key="1">
    <citation type="journal article" date="2015" name="Genome Announc.">
        <title>Complete Genome Sequence of a Novel Bacterium within the Family Rhodocyclaceae That Degrades Polycyclic Aromatic Hydrocarbons.</title>
        <authorList>
            <person name="Singleton D.R."/>
            <person name="Dickey A.N."/>
            <person name="Scholl E.H."/>
            <person name="Wright F.A."/>
            <person name="Aitken M.D."/>
        </authorList>
    </citation>
    <scope>NUCLEOTIDE SEQUENCE [LARGE SCALE GENOMIC DNA]</scope>
    <source>
        <strain evidence="4">PG1-Ca6</strain>
    </source>
</reference>
<keyword evidence="1" id="KW-0472">Membrane</keyword>
<dbReference type="EMBL" id="CP010554">
    <property type="protein sequence ID" value="AJP48201.1"/>
    <property type="molecule type" value="Genomic_DNA"/>
</dbReference>
<keyword evidence="1" id="KW-0812">Transmembrane</keyword>
<evidence type="ECO:0000313" key="4">
    <source>
        <dbReference type="Proteomes" id="UP000061603"/>
    </source>
</evidence>
<keyword evidence="1" id="KW-1133">Transmembrane helix</keyword>
<dbReference type="STRING" id="1565605.PG1C_06505"/>
<dbReference type="AlphaFoldDB" id="A0A0C5JLF7"/>
<evidence type="ECO:0000256" key="1">
    <source>
        <dbReference type="SAM" id="Phobius"/>
    </source>
</evidence>
<dbReference type="HOGENOM" id="CLU_159099_0_1_4"/>
<evidence type="ECO:0000259" key="2">
    <source>
        <dbReference type="Pfam" id="PF09851"/>
    </source>
</evidence>
<dbReference type="Pfam" id="PF09851">
    <property type="entry name" value="SHOCT"/>
    <property type="match status" value="1"/>
</dbReference>
<gene>
    <name evidence="3" type="ORF">PG1C_06505</name>
</gene>
<proteinExistence type="predicted"/>
<organism evidence="3 4">
    <name type="scientific">Rugosibacter aromaticivorans</name>
    <dbReference type="NCBI Taxonomy" id="1565605"/>
    <lineage>
        <taxon>Bacteria</taxon>
        <taxon>Pseudomonadati</taxon>
        <taxon>Pseudomonadota</taxon>
        <taxon>Betaproteobacteria</taxon>
        <taxon>Nitrosomonadales</taxon>
        <taxon>Sterolibacteriaceae</taxon>
        <taxon>Rugosibacter</taxon>
    </lineage>
</organism>
<feature type="transmembrane region" description="Helical" evidence="1">
    <location>
        <begin position="12"/>
        <end position="32"/>
    </location>
</feature>
<dbReference type="InterPro" id="IPR018649">
    <property type="entry name" value="SHOCT"/>
</dbReference>
<sequence length="76" mass="8889">MNYAGGSGWMGLGWIFMILVWVLIILGVVALVRWLGTGSRDRHEAQRKTPLEILQERYARGEIEREEYEQKRRDLA</sequence>
<name>A0A0C5JLF7_9PROT</name>
<dbReference type="RefSeq" id="WP_202636647.1">
    <property type="nucleotide sequence ID" value="NZ_CP010554.1"/>
</dbReference>
<dbReference type="KEGG" id="rbu:PG1C_06505"/>
<accession>A0A0C5JLF7</accession>
<dbReference type="Proteomes" id="UP000061603">
    <property type="component" value="Chromosome"/>
</dbReference>